<gene>
    <name evidence="1" type="ORF">LCGC14_0522640</name>
</gene>
<sequence length="116" mass="13400">MGEKRDYTDHEIRRRYVIDLEKIFSVRAEDDLELYRKAALWWTAPNVVKFIWKDPVHIFASFLAVFGESDVVWRFPSVIIDDGCLAIEAILVDAYEGAPPQESLNNVAIEIVRAVF</sequence>
<accession>A0A0F9SGC0</accession>
<organism evidence="1">
    <name type="scientific">marine sediment metagenome</name>
    <dbReference type="NCBI Taxonomy" id="412755"/>
    <lineage>
        <taxon>unclassified sequences</taxon>
        <taxon>metagenomes</taxon>
        <taxon>ecological metagenomes</taxon>
    </lineage>
</organism>
<comment type="caution">
    <text evidence="1">The sequence shown here is derived from an EMBL/GenBank/DDBJ whole genome shotgun (WGS) entry which is preliminary data.</text>
</comment>
<name>A0A0F9SGC0_9ZZZZ</name>
<dbReference type="AlphaFoldDB" id="A0A0F9SGC0"/>
<proteinExistence type="predicted"/>
<evidence type="ECO:0000313" key="1">
    <source>
        <dbReference type="EMBL" id="KKN61332.1"/>
    </source>
</evidence>
<dbReference type="EMBL" id="LAZR01000661">
    <property type="protein sequence ID" value="KKN61332.1"/>
    <property type="molecule type" value="Genomic_DNA"/>
</dbReference>
<protein>
    <submittedName>
        <fullName evidence="1">Uncharacterized protein</fullName>
    </submittedName>
</protein>
<reference evidence="1" key="1">
    <citation type="journal article" date="2015" name="Nature">
        <title>Complex archaea that bridge the gap between prokaryotes and eukaryotes.</title>
        <authorList>
            <person name="Spang A."/>
            <person name="Saw J.H."/>
            <person name="Jorgensen S.L."/>
            <person name="Zaremba-Niedzwiedzka K."/>
            <person name="Martijn J."/>
            <person name="Lind A.E."/>
            <person name="van Eijk R."/>
            <person name="Schleper C."/>
            <person name="Guy L."/>
            <person name="Ettema T.J."/>
        </authorList>
    </citation>
    <scope>NUCLEOTIDE SEQUENCE</scope>
</reference>